<comment type="caution">
    <text evidence="13">The sequence shown here is derived from an EMBL/GenBank/DDBJ whole genome shotgun (WGS) entry which is preliminary data.</text>
</comment>
<dbReference type="GO" id="GO:0046983">
    <property type="term" value="F:protein dimerization activity"/>
    <property type="evidence" value="ECO:0007669"/>
    <property type="project" value="InterPro"/>
</dbReference>
<name>A0A2T0QAU7_9ACTN</name>
<evidence type="ECO:0000256" key="9">
    <source>
        <dbReference type="SAM" id="MobiDB-lite"/>
    </source>
</evidence>
<dbReference type="CDD" id="cd16917">
    <property type="entry name" value="HATPase_UhpB-NarQ-NarX-like"/>
    <property type="match status" value="1"/>
</dbReference>
<keyword evidence="8" id="KW-0902">Two-component regulatory system</keyword>
<feature type="domain" description="Histidine kinase/HSP90-like ATPase" evidence="11">
    <location>
        <begin position="301"/>
        <end position="391"/>
    </location>
</feature>
<dbReference type="EMBL" id="PVZC01000002">
    <property type="protein sequence ID" value="PRY00932.1"/>
    <property type="molecule type" value="Genomic_DNA"/>
</dbReference>
<organism evidence="13 14">
    <name type="scientific">Allonocardiopsis opalescens</name>
    <dbReference type="NCBI Taxonomy" id="1144618"/>
    <lineage>
        <taxon>Bacteria</taxon>
        <taxon>Bacillati</taxon>
        <taxon>Actinomycetota</taxon>
        <taxon>Actinomycetes</taxon>
        <taxon>Streptosporangiales</taxon>
        <taxon>Allonocardiopsis</taxon>
    </lineage>
</organism>
<keyword evidence="10" id="KW-0812">Transmembrane</keyword>
<keyword evidence="6 13" id="KW-0418">Kinase</keyword>
<evidence type="ECO:0000256" key="2">
    <source>
        <dbReference type="ARBA" id="ARBA00012438"/>
    </source>
</evidence>
<evidence type="ECO:0000256" key="1">
    <source>
        <dbReference type="ARBA" id="ARBA00000085"/>
    </source>
</evidence>
<evidence type="ECO:0000259" key="11">
    <source>
        <dbReference type="Pfam" id="PF02518"/>
    </source>
</evidence>
<evidence type="ECO:0000313" key="14">
    <source>
        <dbReference type="Proteomes" id="UP000237846"/>
    </source>
</evidence>
<protein>
    <recommendedName>
        <fullName evidence="2">histidine kinase</fullName>
        <ecNumber evidence="2">2.7.13.3</ecNumber>
    </recommendedName>
</protein>
<feature type="transmembrane region" description="Helical" evidence="10">
    <location>
        <begin position="144"/>
        <end position="161"/>
    </location>
</feature>
<evidence type="ECO:0000256" key="3">
    <source>
        <dbReference type="ARBA" id="ARBA00022553"/>
    </source>
</evidence>
<keyword evidence="5" id="KW-0547">Nucleotide-binding</keyword>
<dbReference type="GO" id="GO:0000155">
    <property type="term" value="F:phosphorelay sensor kinase activity"/>
    <property type="evidence" value="ECO:0007669"/>
    <property type="project" value="InterPro"/>
</dbReference>
<evidence type="ECO:0000256" key="4">
    <source>
        <dbReference type="ARBA" id="ARBA00022679"/>
    </source>
</evidence>
<evidence type="ECO:0000313" key="13">
    <source>
        <dbReference type="EMBL" id="PRY00932.1"/>
    </source>
</evidence>
<evidence type="ECO:0000256" key="10">
    <source>
        <dbReference type="SAM" id="Phobius"/>
    </source>
</evidence>
<keyword evidence="14" id="KW-1185">Reference proteome</keyword>
<keyword evidence="7" id="KW-0067">ATP-binding</keyword>
<keyword evidence="4" id="KW-0808">Transferase</keyword>
<feature type="transmembrane region" description="Helical" evidence="10">
    <location>
        <begin position="97"/>
        <end position="113"/>
    </location>
</feature>
<sequence length="407" mass="42510">MRRGMARMWRRLWRLAGSDDPETGWLVRAASTVALLWAALAAPPHGAPLWVWVLFGAGLTCWLAYALGDPVLPRASIAALALCSLLTAPLAGSQSAAGVVLFYVALSTFALHLRPGVPEIAGLLAADLALALAAMQLLWQRSPAAMLAHAAAFAGVVLFALHRRQYRVQARQTALLLERTRQAQAERARAAALDERARIARELHDVLAHSLGALSVQLELAEALLTERGDTEGAAQRLHRARGLAAEGLEEARAAVAALREDPPPLPDALAALAAAHTRDHAVPVRLGIEGEPVPLPAAAEVSLARAAREALTNAARHAPGAPVRVELRYLDGGARLRVRNEPPADPPPPSRPGGHGLAGMRERLALAGGTLEAGPQDDGDRGWTVTAEVPGARTAAAGDAPGGGGG</sequence>
<gene>
    <name evidence="13" type="ORF">CLV72_102565</name>
</gene>
<feature type="transmembrane region" description="Helical" evidence="10">
    <location>
        <begin position="120"/>
        <end position="138"/>
    </location>
</feature>
<dbReference type="Gene3D" id="1.20.5.1930">
    <property type="match status" value="1"/>
</dbReference>
<reference evidence="13 14" key="1">
    <citation type="submission" date="2018-03" db="EMBL/GenBank/DDBJ databases">
        <title>Genomic Encyclopedia of Archaeal and Bacterial Type Strains, Phase II (KMG-II): from individual species to whole genera.</title>
        <authorList>
            <person name="Goeker M."/>
        </authorList>
    </citation>
    <scope>NUCLEOTIDE SEQUENCE [LARGE SCALE GENOMIC DNA]</scope>
    <source>
        <strain evidence="13 14">DSM 45601</strain>
    </source>
</reference>
<feature type="transmembrane region" description="Helical" evidence="10">
    <location>
        <begin position="75"/>
        <end position="91"/>
    </location>
</feature>
<dbReference type="Proteomes" id="UP000237846">
    <property type="component" value="Unassembled WGS sequence"/>
</dbReference>
<keyword evidence="3" id="KW-0597">Phosphoprotein</keyword>
<dbReference type="GO" id="GO:0016020">
    <property type="term" value="C:membrane"/>
    <property type="evidence" value="ECO:0007669"/>
    <property type="project" value="InterPro"/>
</dbReference>
<dbReference type="Pfam" id="PF07730">
    <property type="entry name" value="HisKA_3"/>
    <property type="match status" value="1"/>
</dbReference>
<evidence type="ECO:0000259" key="12">
    <source>
        <dbReference type="Pfam" id="PF07730"/>
    </source>
</evidence>
<dbReference type="InterPro" id="IPR011712">
    <property type="entry name" value="Sig_transdc_His_kin_sub3_dim/P"/>
</dbReference>
<feature type="domain" description="Signal transduction histidine kinase subgroup 3 dimerisation and phosphoacceptor" evidence="12">
    <location>
        <begin position="195"/>
        <end position="262"/>
    </location>
</feature>
<dbReference type="Pfam" id="PF02518">
    <property type="entry name" value="HATPase_c"/>
    <property type="match status" value="1"/>
</dbReference>
<dbReference type="Gene3D" id="3.30.565.10">
    <property type="entry name" value="Histidine kinase-like ATPase, C-terminal domain"/>
    <property type="match status" value="1"/>
</dbReference>
<dbReference type="AlphaFoldDB" id="A0A2T0QAU7"/>
<evidence type="ECO:0000256" key="5">
    <source>
        <dbReference type="ARBA" id="ARBA00022741"/>
    </source>
</evidence>
<keyword evidence="10" id="KW-1133">Transmembrane helix</keyword>
<feature type="transmembrane region" description="Helical" evidence="10">
    <location>
        <begin position="51"/>
        <end position="68"/>
    </location>
</feature>
<accession>A0A2T0QAU7</accession>
<dbReference type="InterPro" id="IPR050482">
    <property type="entry name" value="Sensor_HK_TwoCompSys"/>
</dbReference>
<evidence type="ECO:0000256" key="7">
    <source>
        <dbReference type="ARBA" id="ARBA00022840"/>
    </source>
</evidence>
<dbReference type="InterPro" id="IPR036890">
    <property type="entry name" value="HATPase_C_sf"/>
</dbReference>
<dbReference type="SUPFAM" id="SSF55874">
    <property type="entry name" value="ATPase domain of HSP90 chaperone/DNA topoisomerase II/histidine kinase"/>
    <property type="match status" value="1"/>
</dbReference>
<comment type="catalytic activity">
    <reaction evidence="1">
        <text>ATP + protein L-histidine = ADP + protein N-phospho-L-histidine.</text>
        <dbReference type="EC" id="2.7.13.3"/>
    </reaction>
</comment>
<dbReference type="PANTHER" id="PTHR24421:SF10">
    <property type="entry name" value="NITRATE_NITRITE SENSOR PROTEIN NARQ"/>
    <property type="match status" value="1"/>
</dbReference>
<evidence type="ECO:0000256" key="6">
    <source>
        <dbReference type="ARBA" id="ARBA00022777"/>
    </source>
</evidence>
<dbReference type="PANTHER" id="PTHR24421">
    <property type="entry name" value="NITRATE/NITRITE SENSOR PROTEIN NARX-RELATED"/>
    <property type="match status" value="1"/>
</dbReference>
<dbReference type="InterPro" id="IPR003594">
    <property type="entry name" value="HATPase_dom"/>
</dbReference>
<dbReference type="EC" id="2.7.13.3" evidence="2"/>
<evidence type="ECO:0000256" key="8">
    <source>
        <dbReference type="ARBA" id="ARBA00023012"/>
    </source>
</evidence>
<proteinExistence type="predicted"/>
<feature type="region of interest" description="Disordered" evidence="9">
    <location>
        <begin position="338"/>
        <end position="407"/>
    </location>
</feature>
<keyword evidence="10" id="KW-0472">Membrane</keyword>
<dbReference type="GO" id="GO:0005524">
    <property type="term" value="F:ATP binding"/>
    <property type="evidence" value="ECO:0007669"/>
    <property type="project" value="UniProtKB-KW"/>
</dbReference>